<evidence type="ECO:0000256" key="1">
    <source>
        <dbReference type="SAM" id="MobiDB-lite"/>
    </source>
</evidence>
<feature type="non-terminal residue" evidence="2">
    <location>
        <position position="1"/>
    </location>
</feature>
<accession>A0A371GG96</accession>
<evidence type="ECO:0000313" key="3">
    <source>
        <dbReference type="Proteomes" id="UP000257109"/>
    </source>
</evidence>
<organism evidence="2 3">
    <name type="scientific">Mucuna pruriens</name>
    <name type="common">Velvet bean</name>
    <name type="synonym">Dolichos pruriens</name>
    <dbReference type="NCBI Taxonomy" id="157652"/>
    <lineage>
        <taxon>Eukaryota</taxon>
        <taxon>Viridiplantae</taxon>
        <taxon>Streptophyta</taxon>
        <taxon>Embryophyta</taxon>
        <taxon>Tracheophyta</taxon>
        <taxon>Spermatophyta</taxon>
        <taxon>Magnoliopsida</taxon>
        <taxon>eudicotyledons</taxon>
        <taxon>Gunneridae</taxon>
        <taxon>Pentapetalae</taxon>
        <taxon>rosids</taxon>
        <taxon>fabids</taxon>
        <taxon>Fabales</taxon>
        <taxon>Fabaceae</taxon>
        <taxon>Papilionoideae</taxon>
        <taxon>50 kb inversion clade</taxon>
        <taxon>NPAAA clade</taxon>
        <taxon>indigoferoid/millettioid clade</taxon>
        <taxon>Phaseoleae</taxon>
        <taxon>Mucuna</taxon>
    </lineage>
</organism>
<dbReference type="EMBL" id="QJKJ01005640">
    <property type="protein sequence ID" value="RDX89546.1"/>
    <property type="molecule type" value="Genomic_DNA"/>
</dbReference>
<comment type="caution">
    <text evidence="2">The sequence shown here is derived from an EMBL/GenBank/DDBJ whole genome shotgun (WGS) entry which is preliminary data.</text>
</comment>
<name>A0A371GG96_MUCPR</name>
<reference evidence="2" key="1">
    <citation type="submission" date="2018-05" db="EMBL/GenBank/DDBJ databases">
        <title>Draft genome of Mucuna pruriens seed.</title>
        <authorList>
            <person name="Nnadi N.E."/>
            <person name="Vos R."/>
            <person name="Hasami M.H."/>
            <person name="Devisetty U.K."/>
            <person name="Aguiy J.C."/>
        </authorList>
    </citation>
    <scope>NUCLEOTIDE SEQUENCE [LARGE SCALE GENOMIC DNA]</scope>
    <source>
        <strain evidence="2">JCA_2017</strain>
    </source>
</reference>
<sequence>MRFSNSDSVESSRLKEKIISLKDKLGSYKESVKTLKNVMLAYIQMKEGHIHTKLGAMFGSTSNVADERSVQDVSTPRRGSLLD</sequence>
<dbReference type="AlphaFoldDB" id="A0A371GG96"/>
<evidence type="ECO:0000313" key="2">
    <source>
        <dbReference type="EMBL" id="RDX89546.1"/>
    </source>
</evidence>
<protein>
    <submittedName>
        <fullName evidence="2">Uncharacterized protein</fullName>
    </submittedName>
</protein>
<feature type="non-terminal residue" evidence="2">
    <location>
        <position position="83"/>
    </location>
</feature>
<dbReference type="OrthoDB" id="1452059at2759"/>
<proteinExistence type="predicted"/>
<dbReference type="Proteomes" id="UP000257109">
    <property type="component" value="Unassembled WGS sequence"/>
</dbReference>
<feature type="region of interest" description="Disordered" evidence="1">
    <location>
        <begin position="63"/>
        <end position="83"/>
    </location>
</feature>
<keyword evidence="3" id="KW-1185">Reference proteome</keyword>
<dbReference type="STRING" id="157652.A0A371GG96"/>
<gene>
    <name evidence="2" type="ORF">CR513_28723</name>
</gene>